<proteinExistence type="predicted"/>
<protein>
    <submittedName>
        <fullName evidence="1">Uncharacterized protein</fullName>
    </submittedName>
</protein>
<dbReference type="Proteomes" id="UP001062846">
    <property type="component" value="Chromosome 13"/>
</dbReference>
<gene>
    <name evidence="1" type="ORF">RHMOL_Rhmol13G0078900</name>
</gene>
<organism evidence="1 2">
    <name type="scientific">Rhododendron molle</name>
    <name type="common">Chinese azalea</name>
    <name type="synonym">Azalea mollis</name>
    <dbReference type="NCBI Taxonomy" id="49168"/>
    <lineage>
        <taxon>Eukaryota</taxon>
        <taxon>Viridiplantae</taxon>
        <taxon>Streptophyta</taxon>
        <taxon>Embryophyta</taxon>
        <taxon>Tracheophyta</taxon>
        <taxon>Spermatophyta</taxon>
        <taxon>Magnoliopsida</taxon>
        <taxon>eudicotyledons</taxon>
        <taxon>Gunneridae</taxon>
        <taxon>Pentapetalae</taxon>
        <taxon>asterids</taxon>
        <taxon>Ericales</taxon>
        <taxon>Ericaceae</taxon>
        <taxon>Ericoideae</taxon>
        <taxon>Rhodoreae</taxon>
        <taxon>Rhododendron</taxon>
    </lineage>
</organism>
<comment type="caution">
    <text evidence="1">The sequence shown here is derived from an EMBL/GenBank/DDBJ whole genome shotgun (WGS) entry which is preliminary data.</text>
</comment>
<dbReference type="EMBL" id="CM046400">
    <property type="protein sequence ID" value="KAI8523502.1"/>
    <property type="molecule type" value="Genomic_DNA"/>
</dbReference>
<reference evidence="1" key="1">
    <citation type="submission" date="2022-02" db="EMBL/GenBank/DDBJ databases">
        <title>Plant Genome Project.</title>
        <authorList>
            <person name="Zhang R.-G."/>
        </authorList>
    </citation>
    <scope>NUCLEOTIDE SEQUENCE</scope>
    <source>
        <strain evidence="1">AT1</strain>
    </source>
</reference>
<evidence type="ECO:0000313" key="1">
    <source>
        <dbReference type="EMBL" id="KAI8523502.1"/>
    </source>
</evidence>
<sequence>MEPSIFTMKSYAPVDRAGRVRKALMTQVDTGNNNYVNTIMKSNHPPYGKDFLSHVATGRFSDGKIISDFAASILGIKDTVPPFLDRKISDEDIRTGVSFASAGSGYDDLTTILTRAISVSKQPDYLQQYIERLQRIEGAEQAQDILNGSLVIVSAGTNDFVFNYYDIPQRNLHFTINGHQDFVLNKLQNFVKD</sequence>
<accession>A0ACC0L556</accession>
<keyword evidence="2" id="KW-1185">Reference proteome</keyword>
<evidence type="ECO:0000313" key="2">
    <source>
        <dbReference type="Proteomes" id="UP001062846"/>
    </source>
</evidence>
<name>A0ACC0L556_RHOML</name>